<protein>
    <recommendedName>
        <fullName evidence="5">RHS repeat protein</fullName>
    </recommendedName>
</protein>
<evidence type="ECO:0000256" key="2">
    <source>
        <dbReference type="SAM" id="SignalP"/>
    </source>
</evidence>
<sequence>MHKNLVSAFFFLLALSLVAPAAAQFSSREYRPLQLTRDVVQSNRIKSVMAMMQMNLAETEDDYLPRRESYETYRRHKDSNLRKLLFFTSLGSFTEFDTEGNIVAVASMGQKSYTTYAYNKQNKMIEHKEIDLNYPTSSDSEMEISYKYDDKGNYLGYANGGIDVSLIRNNKGEVTSWNVLETEYQPRDEDEEKEPKKPKTKPKVTNISGQFQFDKQGRLLRRQQHPDYYDETQYSENGRTRTSLSYKNNQLREKIVQVTDAQDHVIKTEHHKPRNGKVELYSTSNATYDENGNLLQYQTTNALEPALSSKVNYKIEKSKSGLPLRRQVFQNDRLLGTEIFYYEHF</sequence>
<keyword evidence="2" id="KW-0732">Signal</keyword>
<evidence type="ECO:0008006" key="5">
    <source>
        <dbReference type="Google" id="ProtNLM"/>
    </source>
</evidence>
<comment type="caution">
    <text evidence="3">The sequence shown here is derived from an EMBL/GenBank/DDBJ whole genome shotgun (WGS) entry which is preliminary data.</text>
</comment>
<proteinExistence type="predicted"/>
<evidence type="ECO:0000256" key="1">
    <source>
        <dbReference type="SAM" id="MobiDB-lite"/>
    </source>
</evidence>
<name>A0A5N1J4E6_9BACT</name>
<dbReference type="AlphaFoldDB" id="A0A5N1J4E6"/>
<dbReference type="Gene3D" id="2.180.10.10">
    <property type="entry name" value="RHS repeat-associated core"/>
    <property type="match status" value="1"/>
</dbReference>
<reference evidence="3 4" key="1">
    <citation type="submission" date="2019-09" db="EMBL/GenBank/DDBJ databases">
        <title>Genome sequence of Adhaeribacter sp. M2.</title>
        <authorList>
            <person name="Srinivasan S."/>
        </authorList>
    </citation>
    <scope>NUCLEOTIDE SEQUENCE [LARGE SCALE GENOMIC DNA]</scope>
    <source>
        <strain evidence="3 4">M2</strain>
    </source>
</reference>
<gene>
    <name evidence="3" type="ORF">F0P94_00270</name>
</gene>
<evidence type="ECO:0000313" key="3">
    <source>
        <dbReference type="EMBL" id="KAA9345560.1"/>
    </source>
</evidence>
<dbReference type="EMBL" id="VTWT01000001">
    <property type="protein sequence ID" value="KAA9345560.1"/>
    <property type="molecule type" value="Genomic_DNA"/>
</dbReference>
<feature type="chain" id="PRO_5025035480" description="RHS repeat protein" evidence="2">
    <location>
        <begin position="22"/>
        <end position="345"/>
    </location>
</feature>
<feature type="signal peptide" evidence="2">
    <location>
        <begin position="1"/>
        <end position="21"/>
    </location>
</feature>
<dbReference type="Proteomes" id="UP000326570">
    <property type="component" value="Unassembled WGS sequence"/>
</dbReference>
<accession>A0A5N1J4E6</accession>
<keyword evidence="4" id="KW-1185">Reference proteome</keyword>
<organism evidence="3 4">
    <name type="scientific">Adhaeribacter soli</name>
    <dbReference type="NCBI Taxonomy" id="2607655"/>
    <lineage>
        <taxon>Bacteria</taxon>
        <taxon>Pseudomonadati</taxon>
        <taxon>Bacteroidota</taxon>
        <taxon>Cytophagia</taxon>
        <taxon>Cytophagales</taxon>
        <taxon>Hymenobacteraceae</taxon>
        <taxon>Adhaeribacter</taxon>
    </lineage>
</organism>
<evidence type="ECO:0000313" key="4">
    <source>
        <dbReference type="Proteomes" id="UP000326570"/>
    </source>
</evidence>
<dbReference type="RefSeq" id="WP_150901702.1">
    <property type="nucleotide sequence ID" value="NZ_VTWT01000001.1"/>
</dbReference>
<feature type="region of interest" description="Disordered" evidence="1">
    <location>
        <begin position="182"/>
        <end position="205"/>
    </location>
</feature>